<protein>
    <submittedName>
        <fullName evidence="1">Uncharacterized protein</fullName>
    </submittedName>
</protein>
<dbReference type="PATRIC" id="fig|1318628.3.peg.2590"/>
<keyword evidence="2" id="KW-1185">Reference proteome</keyword>
<evidence type="ECO:0000313" key="1">
    <source>
        <dbReference type="EMBL" id="EON91623.1"/>
    </source>
</evidence>
<sequence>MPLDGSMPWKRWTHLAVLAMFALTAQPVVAAGWSLMVQQGRIGLTLPDIHSGGSVVTGIRADVVTAVDADNRVATVQFKTGSRLQAASIVQSGAESPFQMEDVRVDLRDVTLTVDLNGTAPLPERSSVAGPVVITVGAVQHPALIGQGWRFEGVVNGPLTDLRVEGQVRSDSGLVADLTLRNVPGEFLAARAITQVEGASGSKVMAGTLSDWPPLLELDTGQVRAEASLRVEPDAPLALHGQLDFDGVGGVMNRTAISDLNGRLLIDLEQGLLTAGFRDVTIGQLNSGIGIGPVHILAGYTAPKSDLFGGLLDIQQATAGFLGGRLRVAPGAIDLSRKPWRLPVDVYDVSLARLLQVYPTEGLAGTGVLSGRIPVQISDAGIEVAQGQLAAISPGGLLKLPANRLRAMLGSSQAMSLVVEALQNFHYSVLESTIDYDEKGKLVLDVRLEGENPEVRGGQPVVLNISLEEDIPALLTSLQLSGRVNEVVTERVRERLQQSGEETVP</sequence>
<dbReference type="InterPro" id="IPR021730">
    <property type="entry name" value="YdbH"/>
</dbReference>
<name>R8AZ63_9GAMM</name>
<dbReference type="Proteomes" id="UP000016540">
    <property type="component" value="Unassembled WGS sequence"/>
</dbReference>
<dbReference type="eggNOG" id="COG2911">
    <property type="taxonomic scope" value="Bacteria"/>
</dbReference>
<gene>
    <name evidence="1" type="ORF">MARLIPOL_12964</name>
</gene>
<dbReference type="Pfam" id="PF11739">
    <property type="entry name" value="YdbH-like"/>
    <property type="match status" value="1"/>
</dbReference>
<reference evidence="1 2" key="1">
    <citation type="journal article" date="2013" name="Genome Announc.">
        <title>Draft Genome Sequence of the Moderately Halophilic Bacterium Marinobacter lipolyticus Strain SM19.</title>
        <authorList>
            <person name="Papke R.T."/>
            <person name="de la Haba R.R."/>
            <person name="Infante-Dominguez C."/>
            <person name="Perez D."/>
            <person name="Sanchez-Porro C."/>
            <person name="Lapierre P."/>
            <person name="Ventosa A."/>
        </authorList>
    </citation>
    <scope>NUCLEOTIDE SEQUENCE [LARGE SCALE GENOMIC DNA]</scope>
    <source>
        <strain evidence="1 2">SM19</strain>
    </source>
</reference>
<comment type="caution">
    <text evidence="1">The sequence shown here is derived from an EMBL/GenBank/DDBJ whole genome shotgun (WGS) entry which is preliminary data.</text>
</comment>
<dbReference type="AlphaFoldDB" id="R8AZ63"/>
<dbReference type="HOGENOM" id="CLU_562355_0_0_6"/>
<evidence type="ECO:0000313" key="2">
    <source>
        <dbReference type="Proteomes" id="UP000016540"/>
    </source>
</evidence>
<dbReference type="STRING" id="1318628.MARLIPOL_12964"/>
<accession>R8AZ63</accession>
<proteinExistence type="predicted"/>
<organism evidence="1 2">
    <name type="scientific">Marinobacter lipolyticus SM19</name>
    <dbReference type="NCBI Taxonomy" id="1318628"/>
    <lineage>
        <taxon>Bacteria</taxon>
        <taxon>Pseudomonadati</taxon>
        <taxon>Pseudomonadota</taxon>
        <taxon>Gammaproteobacteria</taxon>
        <taxon>Pseudomonadales</taxon>
        <taxon>Marinobacteraceae</taxon>
        <taxon>Marinobacter</taxon>
    </lineage>
</organism>
<dbReference type="OrthoDB" id="9759996at2"/>
<dbReference type="RefSeq" id="WP_012138686.1">
    <property type="nucleotide sequence ID" value="NZ_KE007326.1"/>
</dbReference>
<dbReference type="EMBL" id="ASAD01000014">
    <property type="protein sequence ID" value="EON91623.1"/>
    <property type="molecule type" value="Genomic_DNA"/>
</dbReference>